<reference evidence="1 2" key="1">
    <citation type="submission" date="2022-05" db="EMBL/GenBank/DDBJ databases">
        <authorList>
            <consortium name="Genoscope - CEA"/>
            <person name="William W."/>
        </authorList>
    </citation>
    <scope>NUCLEOTIDE SEQUENCE [LARGE SCALE GENOMIC DNA]</scope>
</reference>
<accession>A0ABN8RBH2</accession>
<sequence length="454" mass="51606">MFARTGINITTEGRKHLGAELGSRSYLEQYVGGKVQDCVGEVTRLAEFAKSQPQASYAAFTFGLRHRWTYFMRTLRDIENLLQPLERAISDVLIPSLIGPNCSEAERDLIAFPVRMGGLGLINPSDSEDAEYSASIRVSAPLVSKIEAQSHETPQEAEVQRLVYATRKEKDDGLKEELEEVKAMLPDKTQRAVDLACEKDASNWLTVIPLKDMDFDLNNREFRDAVRLRYDSLIPDNPSVCVCGSMFTVDRAMICQRGGLVIQRHNEISDLQVELLDMVCYDVQVEHALQPITSEELARGTNQAPDARLDVHCRGFWERQRAAFFDIRVCHPNADSYRYLSPKQIYRIHENEKKRKYNSRVTEIEQGTFTPLVFTTTGGMADECLRYHSRLAELLSAKKEENYATTISRVRAKVSFAILRSAHLCRRGSRTPRRRNLDVKDRDLEIENGQAGLP</sequence>
<dbReference type="Proteomes" id="UP001159427">
    <property type="component" value="Unassembled WGS sequence"/>
</dbReference>
<name>A0ABN8RBH2_9CNID</name>
<keyword evidence="2" id="KW-1185">Reference proteome</keyword>
<proteinExistence type="predicted"/>
<evidence type="ECO:0000313" key="1">
    <source>
        <dbReference type="EMBL" id="CAH3176749.1"/>
    </source>
</evidence>
<protein>
    <submittedName>
        <fullName evidence="1">Uncharacterized protein</fullName>
    </submittedName>
</protein>
<comment type="caution">
    <text evidence="1">The sequence shown here is derived from an EMBL/GenBank/DDBJ whole genome shotgun (WGS) entry which is preliminary data.</text>
</comment>
<gene>
    <name evidence="1" type="ORF">PEVE_00010802</name>
</gene>
<evidence type="ECO:0000313" key="2">
    <source>
        <dbReference type="Proteomes" id="UP001159427"/>
    </source>
</evidence>
<organism evidence="1 2">
    <name type="scientific">Porites evermanni</name>
    <dbReference type="NCBI Taxonomy" id="104178"/>
    <lineage>
        <taxon>Eukaryota</taxon>
        <taxon>Metazoa</taxon>
        <taxon>Cnidaria</taxon>
        <taxon>Anthozoa</taxon>
        <taxon>Hexacorallia</taxon>
        <taxon>Scleractinia</taxon>
        <taxon>Fungiina</taxon>
        <taxon>Poritidae</taxon>
        <taxon>Porites</taxon>
    </lineage>
</organism>
<dbReference type="EMBL" id="CALNXI010001773">
    <property type="protein sequence ID" value="CAH3176749.1"/>
    <property type="molecule type" value="Genomic_DNA"/>
</dbReference>